<keyword evidence="3" id="KW-1185">Reference proteome</keyword>
<reference evidence="2 3" key="1">
    <citation type="submission" date="2016-03" db="EMBL/GenBank/DDBJ databases">
        <authorList>
            <person name="Sant'Anna F.H."/>
            <person name="Ambrosini A."/>
            <person name="Souza R."/>
            <person name="Bach E."/>
            <person name="Fernandes G."/>
            <person name="Balsanelli E."/>
            <person name="Baura V.A."/>
            <person name="Souza E.M."/>
            <person name="Passaglia L."/>
        </authorList>
    </citation>
    <scope>NUCLEOTIDE SEQUENCE [LARGE SCALE GENOMIC DNA]</scope>
    <source>
        <strain evidence="2 3">P26E</strain>
    </source>
</reference>
<evidence type="ECO:0000313" key="3">
    <source>
        <dbReference type="Proteomes" id="UP000186058"/>
    </source>
</evidence>
<keyword evidence="1" id="KW-1133">Transmembrane helix</keyword>
<evidence type="ECO:0000256" key="1">
    <source>
        <dbReference type="SAM" id="Phobius"/>
    </source>
</evidence>
<evidence type="ECO:0000313" key="2">
    <source>
        <dbReference type="EMBL" id="OKP85982.1"/>
    </source>
</evidence>
<organism evidence="2 3">
    <name type="scientific">Paenibacillus helianthi</name>
    <dbReference type="NCBI Taxonomy" id="1349432"/>
    <lineage>
        <taxon>Bacteria</taxon>
        <taxon>Bacillati</taxon>
        <taxon>Bacillota</taxon>
        <taxon>Bacilli</taxon>
        <taxon>Bacillales</taxon>
        <taxon>Paenibacillaceae</taxon>
        <taxon>Paenibacillus</taxon>
    </lineage>
</organism>
<accession>A0ABX3EPP5</accession>
<sequence length="294" mass="33619">MILSFIRSKHFWLIIGVVAAGLFILIGGIIYIQASNDQISDQISTYNDVAVVPDEPGVKLPVIKLPETKNFRNATMIGLIYYNGKVYTQTDTEIAPERAKDLLGEKLGTAKGNIEGWDTQDENDIEFASTIHKADVYTVNGYDKDFRIMTLAEQNGMVSPAFYERLNDIFVRDGGDFFGRFNIKGNVVGARYQSYSEWNNSMDQYHPIKDMDLINTLVDQLYHANLLSREIVGDALGDFRNDDKYRRLIIQLSDGTEVNLKIIRNGYINYGFAEVYFIIDSEMFWKLWQVMQPI</sequence>
<proteinExistence type="predicted"/>
<name>A0ABX3EPP5_9BACL</name>
<gene>
    <name evidence="2" type="ORF">A3844_14600</name>
</gene>
<protein>
    <recommendedName>
        <fullName evidence="4">Regulatory protein YycH-like domain-containing protein</fullName>
    </recommendedName>
</protein>
<dbReference type="EMBL" id="LVWI01000041">
    <property type="protein sequence ID" value="OKP85982.1"/>
    <property type="molecule type" value="Genomic_DNA"/>
</dbReference>
<keyword evidence="1" id="KW-0472">Membrane</keyword>
<keyword evidence="1" id="KW-0812">Transmembrane</keyword>
<feature type="transmembrane region" description="Helical" evidence="1">
    <location>
        <begin position="12"/>
        <end position="32"/>
    </location>
</feature>
<comment type="caution">
    <text evidence="2">The sequence shown here is derived from an EMBL/GenBank/DDBJ whole genome shotgun (WGS) entry which is preliminary data.</text>
</comment>
<evidence type="ECO:0008006" key="4">
    <source>
        <dbReference type="Google" id="ProtNLM"/>
    </source>
</evidence>
<dbReference type="Proteomes" id="UP000186058">
    <property type="component" value="Unassembled WGS sequence"/>
</dbReference>